<evidence type="ECO:0000313" key="2">
    <source>
        <dbReference type="EMBL" id="MCM3715381.1"/>
    </source>
</evidence>
<evidence type="ECO:0000313" key="3">
    <source>
        <dbReference type="Proteomes" id="UP001139179"/>
    </source>
</evidence>
<sequence>MRIFLYELKKLFTWKIMLLLFIVASLFYQLFISFYFDHFPNGRPNGDSHLVLIEMREDYGRFFDEEEFVHFQEKYEERVTEADQFLQARPEYVEAGMGTYADFRNRSVEGEYELSSRLLFDEGVDLFWELQAREYMIERYSRIGTLSNDYNEAQQSREQQLIDSGQITAIFSGEIFSNYNSLITYTTVLILLSLMVLLTPVYLRDRRTRLVELQYTFKKGRPLLITKLFASLTASFLLITVYLAALFLLYRGNNTAMFLDAPINSFFNYEMISWFDLTFSDYIALTIGAVYLLGFLFTLLIFFISSVVPNYISAVGVQVPLAFVSFSIGLDYLLEHLTTFWLPVYMQPLLYGCLITGAIILIVVRWRRERQADVLY</sequence>
<evidence type="ECO:0000256" key="1">
    <source>
        <dbReference type="SAM" id="Phobius"/>
    </source>
</evidence>
<reference evidence="2" key="1">
    <citation type="submission" date="2022-05" db="EMBL/GenBank/DDBJ databases">
        <title>Comparative Genomics of Spacecraft Associated Microbes.</title>
        <authorList>
            <person name="Tran M.T."/>
            <person name="Wright A."/>
            <person name="Seuylemezian A."/>
            <person name="Eisen J."/>
            <person name="Coil D."/>
        </authorList>
    </citation>
    <scope>NUCLEOTIDE SEQUENCE</scope>
    <source>
        <strain evidence="2">214.1.1</strain>
    </source>
</reference>
<keyword evidence="1" id="KW-0812">Transmembrane</keyword>
<name>A0A9X2DRJ5_9BACI</name>
<organism evidence="2 3">
    <name type="scientific">Halalkalibacter oceani</name>
    <dbReference type="NCBI Taxonomy" id="1653776"/>
    <lineage>
        <taxon>Bacteria</taxon>
        <taxon>Bacillati</taxon>
        <taxon>Bacillota</taxon>
        <taxon>Bacilli</taxon>
        <taxon>Bacillales</taxon>
        <taxon>Bacillaceae</taxon>
        <taxon>Halalkalibacter</taxon>
    </lineage>
</organism>
<dbReference type="AlphaFoldDB" id="A0A9X2DRJ5"/>
<feature type="transmembrane region" description="Helical" evidence="1">
    <location>
        <begin position="12"/>
        <end position="36"/>
    </location>
</feature>
<dbReference type="Proteomes" id="UP001139179">
    <property type="component" value="Unassembled WGS sequence"/>
</dbReference>
<dbReference type="RefSeq" id="WP_251224133.1">
    <property type="nucleotide sequence ID" value="NZ_JAMBOL010000014.1"/>
</dbReference>
<feature type="transmembrane region" description="Helical" evidence="1">
    <location>
        <begin position="182"/>
        <end position="203"/>
    </location>
</feature>
<accession>A0A9X2DRJ5</accession>
<keyword evidence="1" id="KW-1133">Transmembrane helix</keyword>
<feature type="transmembrane region" description="Helical" evidence="1">
    <location>
        <begin position="282"/>
        <end position="304"/>
    </location>
</feature>
<feature type="transmembrane region" description="Helical" evidence="1">
    <location>
        <begin position="340"/>
        <end position="364"/>
    </location>
</feature>
<protein>
    <submittedName>
        <fullName evidence="2">Uncharacterized protein</fullName>
    </submittedName>
</protein>
<keyword evidence="3" id="KW-1185">Reference proteome</keyword>
<feature type="transmembrane region" description="Helical" evidence="1">
    <location>
        <begin position="311"/>
        <end position="334"/>
    </location>
</feature>
<comment type="caution">
    <text evidence="2">The sequence shown here is derived from an EMBL/GenBank/DDBJ whole genome shotgun (WGS) entry which is preliminary data.</text>
</comment>
<keyword evidence="1" id="KW-0472">Membrane</keyword>
<feature type="transmembrane region" description="Helical" evidence="1">
    <location>
        <begin position="224"/>
        <end position="250"/>
    </location>
</feature>
<dbReference type="EMBL" id="JAMBOL010000014">
    <property type="protein sequence ID" value="MCM3715381.1"/>
    <property type="molecule type" value="Genomic_DNA"/>
</dbReference>
<gene>
    <name evidence="2" type="ORF">M3202_15015</name>
</gene>
<proteinExistence type="predicted"/>